<evidence type="ECO:0000256" key="2">
    <source>
        <dbReference type="SAM" id="MobiDB-lite"/>
    </source>
</evidence>
<evidence type="ECO:0000256" key="1">
    <source>
        <dbReference type="SAM" id="Coils"/>
    </source>
</evidence>
<feature type="compositionally biased region" description="Basic and acidic residues" evidence="2">
    <location>
        <begin position="21"/>
        <end position="43"/>
    </location>
</feature>
<feature type="region of interest" description="Disordered" evidence="2">
    <location>
        <begin position="1"/>
        <end position="44"/>
    </location>
</feature>
<evidence type="ECO:0000313" key="4">
    <source>
        <dbReference type="Proteomes" id="UP001465976"/>
    </source>
</evidence>
<dbReference type="EMBL" id="JBAHYK010000007">
    <property type="protein sequence ID" value="KAL0581589.1"/>
    <property type="molecule type" value="Genomic_DNA"/>
</dbReference>
<gene>
    <name evidence="3" type="ORF">V5O48_000405</name>
</gene>
<reference evidence="3 4" key="1">
    <citation type="submission" date="2024-02" db="EMBL/GenBank/DDBJ databases">
        <title>A draft genome for the cacao thread blight pathogen Marasmius crinis-equi.</title>
        <authorList>
            <person name="Cohen S.P."/>
            <person name="Baruah I.K."/>
            <person name="Amoako-Attah I."/>
            <person name="Bukari Y."/>
            <person name="Meinhardt L.W."/>
            <person name="Bailey B.A."/>
        </authorList>
    </citation>
    <scope>NUCLEOTIDE SEQUENCE [LARGE SCALE GENOMIC DNA]</scope>
    <source>
        <strain evidence="3 4">GH-76</strain>
    </source>
</reference>
<dbReference type="Proteomes" id="UP001465976">
    <property type="component" value="Unassembled WGS sequence"/>
</dbReference>
<comment type="caution">
    <text evidence="3">The sequence shown here is derived from an EMBL/GenBank/DDBJ whole genome shotgun (WGS) entry which is preliminary data.</text>
</comment>
<organism evidence="3 4">
    <name type="scientific">Marasmius crinis-equi</name>
    <dbReference type="NCBI Taxonomy" id="585013"/>
    <lineage>
        <taxon>Eukaryota</taxon>
        <taxon>Fungi</taxon>
        <taxon>Dikarya</taxon>
        <taxon>Basidiomycota</taxon>
        <taxon>Agaricomycotina</taxon>
        <taxon>Agaricomycetes</taxon>
        <taxon>Agaricomycetidae</taxon>
        <taxon>Agaricales</taxon>
        <taxon>Marasmiineae</taxon>
        <taxon>Marasmiaceae</taxon>
        <taxon>Marasmius</taxon>
    </lineage>
</organism>
<feature type="non-terminal residue" evidence="3">
    <location>
        <position position="1"/>
    </location>
</feature>
<accession>A0ABR3G1X7</accession>
<name>A0ABR3G1X7_9AGAR</name>
<protein>
    <submittedName>
        <fullName evidence="3">Uncharacterized protein</fullName>
    </submittedName>
</protein>
<evidence type="ECO:0000313" key="3">
    <source>
        <dbReference type="EMBL" id="KAL0581589.1"/>
    </source>
</evidence>
<feature type="coiled-coil region" evidence="1">
    <location>
        <begin position="47"/>
        <end position="74"/>
    </location>
</feature>
<keyword evidence="1" id="KW-0175">Coiled coil</keyword>
<keyword evidence="4" id="KW-1185">Reference proteome</keyword>
<sequence>DLDSASNARENAPIDQESDLTDQHVDQGNARIDKAVHSNAEKGHLKKARLSAEITCLEAEKARLSAEKTDEDREIELGKDQGELAEATATTAQSQGIALDLESQSVDDLVAGMEAELEPDMEAESESDMVAMTVYMGVMASFNFVM</sequence>
<proteinExistence type="predicted"/>